<reference evidence="7" key="1">
    <citation type="submission" date="2021-02" db="EMBL/GenBank/DDBJ databases">
        <authorList>
            <person name="Nowell W R."/>
        </authorList>
    </citation>
    <scope>NUCLEOTIDE SEQUENCE</scope>
</reference>
<dbReference type="InterPro" id="IPR036612">
    <property type="entry name" value="KH_dom_type_1_sf"/>
</dbReference>
<dbReference type="AlphaFoldDB" id="A0A8S3FXR5"/>
<comment type="caution">
    <text evidence="7">The sequence shown here is derived from an EMBL/GenBank/DDBJ whole genome shotgun (WGS) entry which is preliminary data.</text>
</comment>
<dbReference type="GO" id="GO:0005737">
    <property type="term" value="C:cytoplasm"/>
    <property type="evidence" value="ECO:0007669"/>
    <property type="project" value="TreeGrafter"/>
</dbReference>
<proteinExistence type="predicted"/>
<protein>
    <recommendedName>
        <fullName evidence="6">K Homology domain-containing protein</fullName>
    </recommendedName>
</protein>
<evidence type="ECO:0000256" key="1">
    <source>
        <dbReference type="ARBA" id="ARBA00022737"/>
    </source>
</evidence>
<evidence type="ECO:0000256" key="2">
    <source>
        <dbReference type="ARBA" id="ARBA00023043"/>
    </source>
</evidence>
<evidence type="ECO:0000313" key="7">
    <source>
        <dbReference type="EMBL" id="CAF5141998.1"/>
    </source>
</evidence>
<feature type="non-terminal residue" evidence="7">
    <location>
        <position position="139"/>
    </location>
</feature>
<dbReference type="PANTHER" id="PTHR23206">
    <property type="entry name" value="MASK PROTEIN"/>
    <property type="match status" value="1"/>
</dbReference>
<feature type="domain" description="K Homology" evidence="6">
    <location>
        <begin position="7"/>
        <end position="76"/>
    </location>
</feature>
<keyword evidence="1" id="KW-0677">Repeat</keyword>
<dbReference type="PROSITE" id="PS50084">
    <property type="entry name" value="KH_TYPE_1"/>
    <property type="match status" value="1"/>
</dbReference>
<evidence type="ECO:0000256" key="3">
    <source>
        <dbReference type="ARBA" id="ARBA00023054"/>
    </source>
</evidence>
<keyword evidence="2" id="KW-0040">ANK repeat</keyword>
<dbReference type="SMART" id="SM00322">
    <property type="entry name" value="KH"/>
    <property type="match status" value="1"/>
</dbReference>
<dbReference type="Proteomes" id="UP000681967">
    <property type="component" value="Unassembled WGS sequence"/>
</dbReference>
<name>A0A8S3FXR5_9BILA</name>
<dbReference type="InterPro" id="IPR051631">
    <property type="entry name" value="Ankyrin-KH/SAM_domain"/>
</dbReference>
<sequence>DGWQEVIGKQKKITIPHEQYSRIIGRSGSNLNVLREVTGASIDVENKKAIGDKTILIKGNGDSIKHAYQLIMALLKNSESELMSLLPSGNESKTKSRSTTISSTNDHNNDDINKLQRINNTSYGTRLQNTGKLNNFIFS</sequence>
<organism evidence="7 8">
    <name type="scientific">Rotaria magnacalcarata</name>
    <dbReference type="NCBI Taxonomy" id="392030"/>
    <lineage>
        <taxon>Eukaryota</taxon>
        <taxon>Metazoa</taxon>
        <taxon>Spiralia</taxon>
        <taxon>Gnathifera</taxon>
        <taxon>Rotifera</taxon>
        <taxon>Eurotatoria</taxon>
        <taxon>Bdelloidea</taxon>
        <taxon>Philodinida</taxon>
        <taxon>Philodinidae</taxon>
        <taxon>Rotaria</taxon>
    </lineage>
</organism>
<keyword evidence="4" id="KW-0694">RNA-binding</keyword>
<evidence type="ECO:0000313" key="8">
    <source>
        <dbReference type="Proteomes" id="UP000681967"/>
    </source>
</evidence>
<evidence type="ECO:0000256" key="4">
    <source>
        <dbReference type="PROSITE-ProRule" id="PRU00117"/>
    </source>
</evidence>
<evidence type="ECO:0000259" key="6">
    <source>
        <dbReference type="SMART" id="SM00322"/>
    </source>
</evidence>
<dbReference type="InterPro" id="IPR004087">
    <property type="entry name" value="KH_dom"/>
</dbReference>
<dbReference type="GO" id="GO:0003723">
    <property type="term" value="F:RNA binding"/>
    <property type="evidence" value="ECO:0007669"/>
    <property type="project" value="UniProtKB-UniRule"/>
</dbReference>
<dbReference type="Gene3D" id="3.30.1370.10">
    <property type="entry name" value="K Homology domain, type 1"/>
    <property type="match status" value="1"/>
</dbReference>
<dbReference type="InterPro" id="IPR004088">
    <property type="entry name" value="KH_dom_type_1"/>
</dbReference>
<dbReference type="EMBL" id="CAJOBH010252554">
    <property type="protein sequence ID" value="CAF5141998.1"/>
    <property type="molecule type" value="Genomic_DNA"/>
</dbReference>
<dbReference type="SUPFAM" id="SSF54791">
    <property type="entry name" value="Eukaryotic type KH-domain (KH-domain type I)"/>
    <property type="match status" value="1"/>
</dbReference>
<dbReference type="Pfam" id="PF00013">
    <property type="entry name" value="KH_1"/>
    <property type="match status" value="1"/>
</dbReference>
<keyword evidence="3" id="KW-0175">Coiled coil</keyword>
<evidence type="ECO:0000256" key="5">
    <source>
        <dbReference type="SAM" id="MobiDB-lite"/>
    </source>
</evidence>
<dbReference type="GO" id="GO:0045087">
    <property type="term" value="P:innate immune response"/>
    <property type="evidence" value="ECO:0007669"/>
    <property type="project" value="TreeGrafter"/>
</dbReference>
<dbReference type="PANTHER" id="PTHR23206:SF8">
    <property type="entry name" value="ANKYRIN REPEAT AND KH DOMAIN-CONTAINING 1"/>
    <property type="match status" value="1"/>
</dbReference>
<accession>A0A8S3FXR5</accession>
<gene>
    <name evidence="7" type="ORF">BYL167_LOCUS70348</name>
</gene>
<feature type="region of interest" description="Disordered" evidence="5">
    <location>
        <begin position="85"/>
        <end position="115"/>
    </location>
</feature>